<dbReference type="Proteomes" id="UP001497525">
    <property type="component" value="Unassembled WGS sequence"/>
</dbReference>
<protein>
    <recommendedName>
        <fullName evidence="15">Coiled-coil domain-containing protein 103</fullName>
    </recommendedName>
</protein>
<evidence type="ECO:0000256" key="2">
    <source>
        <dbReference type="ARBA" id="ARBA00004230"/>
    </source>
</evidence>
<evidence type="ECO:0008006" key="15">
    <source>
        <dbReference type="Google" id="ProtNLM"/>
    </source>
</evidence>
<dbReference type="PANTHER" id="PTHR28572">
    <property type="entry name" value="COILED-COIL DOMAIN-CONTAINING PROTEIN 103"/>
    <property type="match status" value="1"/>
</dbReference>
<evidence type="ECO:0000256" key="5">
    <source>
        <dbReference type="ARBA" id="ARBA00022490"/>
    </source>
</evidence>
<sequence length="257" mass="29104">MAQNGDESHLSRLGINVDRLESEMNAAVSKDARYWLENDTKIRAVEQGVPTYEHFRQLVAGCHLQPLEKSELVELAKSKPGWNPARSSYTSSVATKYANRLDSEALLDSQTPQKFYSLWQKIQSTKSLSSQEKYDRLAELCLHQRPNLFRDLFDCGLGVSILSELLVVLEYTLQRDESSSTVSINGNKNDDLFSFAIHLLSSLCESTQFPLALDLLSDSEREQCSKFIKILLSRQCTSASLSSDLDKIKRRFEIQSI</sequence>
<comment type="caution">
    <text evidence="13">The sequence shown here is derived from an EMBL/GenBank/DDBJ whole genome shotgun (WGS) entry which is preliminary data.</text>
</comment>
<dbReference type="GO" id="GO:0007368">
    <property type="term" value="P:determination of left/right symmetry"/>
    <property type="evidence" value="ECO:0007669"/>
    <property type="project" value="TreeGrafter"/>
</dbReference>
<comment type="subcellular location">
    <subcellularLocation>
        <location evidence="2">Cell projection</location>
        <location evidence="2">Cilium</location>
        <location evidence="2">Flagellum</location>
    </subcellularLocation>
    <subcellularLocation>
        <location evidence="3">Cytoplasm</location>
    </subcellularLocation>
</comment>
<comment type="function">
    <text evidence="1">Dynein-attachment factor required for cilia motility.</text>
</comment>
<proteinExistence type="inferred from homology"/>
<comment type="subunit">
    <text evidence="4">Homodimer.</text>
</comment>
<dbReference type="Pfam" id="PF13877">
    <property type="entry name" value="RPAP3_C"/>
    <property type="match status" value="1"/>
</dbReference>
<evidence type="ECO:0000256" key="9">
    <source>
        <dbReference type="ARBA" id="ARBA00023273"/>
    </source>
</evidence>
<dbReference type="GO" id="GO:0003351">
    <property type="term" value="P:epithelial cilium movement involved in extracellular fluid movement"/>
    <property type="evidence" value="ECO:0007669"/>
    <property type="project" value="TreeGrafter"/>
</dbReference>
<evidence type="ECO:0000313" key="14">
    <source>
        <dbReference type="Proteomes" id="UP001497525"/>
    </source>
</evidence>
<accession>A0AAV2U2B7</accession>
<gene>
    <name evidence="13" type="ORF">CDAUBV1_LOCUS17157</name>
</gene>
<evidence type="ECO:0000256" key="10">
    <source>
        <dbReference type="ARBA" id="ARBA00049986"/>
    </source>
</evidence>
<feature type="domain" description="RNA-polymerase II-associated protein 3-like C-terminal" evidence="11">
    <location>
        <begin position="110"/>
        <end position="221"/>
    </location>
</feature>
<dbReference type="InterPro" id="IPR042422">
    <property type="entry name" value="CC103"/>
</dbReference>
<dbReference type="Pfam" id="PF15867">
    <property type="entry name" value="Dynein_attach_N"/>
    <property type="match status" value="1"/>
</dbReference>
<dbReference type="InterPro" id="IPR031733">
    <property type="entry name" value="Dynein_attach_N"/>
</dbReference>
<keyword evidence="9" id="KW-0966">Cell projection</keyword>
<evidence type="ECO:0000259" key="11">
    <source>
        <dbReference type="Pfam" id="PF13877"/>
    </source>
</evidence>
<dbReference type="GO" id="GO:0031514">
    <property type="term" value="C:motile cilium"/>
    <property type="evidence" value="ECO:0007669"/>
    <property type="project" value="UniProtKB-SubCell"/>
</dbReference>
<feature type="domain" description="Dynein attachment factor N-terminal" evidence="12">
    <location>
        <begin position="15"/>
        <end position="83"/>
    </location>
</feature>
<keyword evidence="7" id="KW-0282">Flagellum</keyword>
<evidence type="ECO:0000256" key="8">
    <source>
        <dbReference type="ARBA" id="ARBA00023069"/>
    </source>
</evidence>
<dbReference type="InterPro" id="IPR025986">
    <property type="entry name" value="RPAP3-like_C"/>
</dbReference>
<evidence type="ECO:0000256" key="3">
    <source>
        <dbReference type="ARBA" id="ARBA00004496"/>
    </source>
</evidence>
<comment type="similarity">
    <text evidence="10">Belongs to the DNAAF19/PR46b family.</text>
</comment>
<reference evidence="13" key="1">
    <citation type="submission" date="2024-06" db="EMBL/GenBank/DDBJ databases">
        <authorList>
            <person name="Liu X."/>
            <person name="Lenzi L."/>
            <person name="Haldenby T S."/>
            <person name="Uol C."/>
        </authorList>
    </citation>
    <scope>NUCLEOTIDE SEQUENCE</scope>
</reference>
<name>A0AAV2U2B7_CALDB</name>
<evidence type="ECO:0000256" key="7">
    <source>
        <dbReference type="ARBA" id="ARBA00022846"/>
    </source>
</evidence>
<keyword evidence="5" id="KW-0963">Cytoplasm</keyword>
<evidence type="ECO:0000259" key="12">
    <source>
        <dbReference type="Pfam" id="PF15867"/>
    </source>
</evidence>
<evidence type="ECO:0000256" key="1">
    <source>
        <dbReference type="ARBA" id="ARBA00004048"/>
    </source>
</evidence>
<dbReference type="AlphaFoldDB" id="A0AAV2U2B7"/>
<evidence type="ECO:0000256" key="4">
    <source>
        <dbReference type="ARBA" id="ARBA00011738"/>
    </source>
</evidence>
<keyword evidence="6" id="KW-0970">Cilium biogenesis/degradation</keyword>
<dbReference type="GO" id="GO:0036157">
    <property type="term" value="C:outer dynein arm"/>
    <property type="evidence" value="ECO:0007669"/>
    <property type="project" value="InterPro"/>
</dbReference>
<keyword evidence="8" id="KW-0969">Cilium</keyword>
<dbReference type="EMBL" id="CAXLJL010000933">
    <property type="protein sequence ID" value="CAL5141855.1"/>
    <property type="molecule type" value="Genomic_DNA"/>
</dbReference>
<organism evidence="13 14">
    <name type="scientific">Calicophoron daubneyi</name>
    <name type="common">Rumen fluke</name>
    <name type="synonym">Paramphistomum daubneyi</name>
    <dbReference type="NCBI Taxonomy" id="300641"/>
    <lineage>
        <taxon>Eukaryota</taxon>
        <taxon>Metazoa</taxon>
        <taxon>Spiralia</taxon>
        <taxon>Lophotrochozoa</taxon>
        <taxon>Platyhelminthes</taxon>
        <taxon>Trematoda</taxon>
        <taxon>Digenea</taxon>
        <taxon>Plagiorchiida</taxon>
        <taxon>Pronocephalata</taxon>
        <taxon>Paramphistomoidea</taxon>
        <taxon>Paramphistomidae</taxon>
        <taxon>Calicophoron</taxon>
    </lineage>
</organism>
<dbReference type="GO" id="GO:0036159">
    <property type="term" value="P:inner dynein arm assembly"/>
    <property type="evidence" value="ECO:0007669"/>
    <property type="project" value="TreeGrafter"/>
</dbReference>
<dbReference type="GO" id="GO:0005576">
    <property type="term" value="C:extracellular region"/>
    <property type="evidence" value="ECO:0007669"/>
    <property type="project" value="GOC"/>
</dbReference>
<dbReference type="PANTHER" id="PTHR28572:SF1">
    <property type="entry name" value="COILED-COIL DOMAIN-CONTAINING PROTEIN 103"/>
    <property type="match status" value="1"/>
</dbReference>
<evidence type="ECO:0000256" key="6">
    <source>
        <dbReference type="ARBA" id="ARBA00022794"/>
    </source>
</evidence>
<evidence type="ECO:0000313" key="13">
    <source>
        <dbReference type="EMBL" id="CAL5141855.1"/>
    </source>
</evidence>